<dbReference type="InterPro" id="IPR030030">
    <property type="entry name" value="Sav"/>
</dbReference>
<feature type="compositionally biased region" description="Low complexity" evidence="1">
    <location>
        <begin position="17"/>
        <end position="35"/>
    </location>
</feature>
<dbReference type="PANTHER" id="PTHR47522:SF2">
    <property type="entry name" value="PROTEIN SALVADOR HOMOLOG 1"/>
    <property type="match status" value="1"/>
</dbReference>
<dbReference type="GO" id="GO:0043065">
    <property type="term" value="P:positive regulation of apoptotic process"/>
    <property type="evidence" value="ECO:0007669"/>
    <property type="project" value="TreeGrafter"/>
</dbReference>
<dbReference type="STRING" id="48269.A0A183MAT8"/>
<dbReference type="InterPro" id="IPR036020">
    <property type="entry name" value="WW_dom_sf"/>
</dbReference>
<dbReference type="GO" id="GO:0035329">
    <property type="term" value="P:hippo signaling"/>
    <property type="evidence" value="ECO:0007669"/>
    <property type="project" value="InterPro"/>
</dbReference>
<evidence type="ECO:0000256" key="1">
    <source>
        <dbReference type="SAM" id="MobiDB-lite"/>
    </source>
</evidence>
<dbReference type="GO" id="GO:0005829">
    <property type="term" value="C:cytosol"/>
    <property type="evidence" value="ECO:0007669"/>
    <property type="project" value="TreeGrafter"/>
</dbReference>
<dbReference type="Gene3D" id="2.20.70.10">
    <property type="match status" value="1"/>
</dbReference>
<accession>A0A183MAT8</accession>
<dbReference type="InterPro" id="IPR001202">
    <property type="entry name" value="WW_dom"/>
</dbReference>
<dbReference type="AlphaFoldDB" id="A0A183MAT8"/>
<dbReference type="Pfam" id="PF00397">
    <property type="entry name" value="WW"/>
    <property type="match status" value="1"/>
</dbReference>
<gene>
    <name evidence="2" type="ORF">SMRZ_LOCUS13163</name>
</gene>
<proteinExistence type="predicted"/>
<dbReference type="Proteomes" id="UP000277204">
    <property type="component" value="Unassembled WGS sequence"/>
</dbReference>
<dbReference type="CDD" id="cd00201">
    <property type="entry name" value="WW"/>
    <property type="match status" value="1"/>
</dbReference>
<dbReference type="SMART" id="SM00456">
    <property type="entry name" value="WW"/>
    <property type="match status" value="1"/>
</dbReference>
<dbReference type="PROSITE" id="PS50020">
    <property type="entry name" value="WW_DOMAIN_2"/>
    <property type="match status" value="1"/>
</dbReference>
<dbReference type="GO" id="GO:0060090">
    <property type="term" value="F:molecular adaptor activity"/>
    <property type="evidence" value="ECO:0007669"/>
    <property type="project" value="InterPro"/>
</dbReference>
<organism evidence="2 3">
    <name type="scientific">Schistosoma margrebowiei</name>
    <dbReference type="NCBI Taxonomy" id="48269"/>
    <lineage>
        <taxon>Eukaryota</taxon>
        <taxon>Metazoa</taxon>
        <taxon>Spiralia</taxon>
        <taxon>Lophotrochozoa</taxon>
        <taxon>Platyhelminthes</taxon>
        <taxon>Trematoda</taxon>
        <taxon>Digenea</taxon>
        <taxon>Strigeidida</taxon>
        <taxon>Schistosomatoidea</taxon>
        <taxon>Schistosomatidae</taxon>
        <taxon>Schistosoma</taxon>
    </lineage>
</organism>
<dbReference type="SUPFAM" id="SSF51045">
    <property type="entry name" value="WW domain"/>
    <property type="match status" value="1"/>
</dbReference>
<dbReference type="EMBL" id="UZAI01009247">
    <property type="protein sequence ID" value="VDP04242.1"/>
    <property type="molecule type" value="Genomic_DNA"/>
</dbReference>
<dbReference type="GO" id="GO:0006915">
    <property type="term" value="P:apoptotic process"/>
    <property type="evidence" value="ECO:0007669"/>
    <property type="project" value="InterPro"/>
</dbReference>
<dbReference type="GO" id="GO:0008285">
    <property type="term" value="P:negative regulation of cell population proliferation"/>
    <property type="evidence" value="ECO:0007669"/>
    <property type="project" value="TreeGrafter"/>
</dbReference>
<name>A0A183MAT8_9TREM</name>
<evidence type="ECO:0000313" key="3">
    <source>
        <dbReference type="Proteomes" id="UP000277204"/>
    </source>
</evidence>
<sequence>MNNHLVDSGGGVGPTLNPSANHSNNNNTENADDSSLPPGWEVKYTSEGRIYYVDHLTKTTTWCKPTPLPPG</sequence>
<protein>
    <submittedName>
        <fullName evidence="2">Uncharacterized protein</fullName>
    </submittedName>
</protein>
<keyword evidence="3" id="KW-1185">Reference proteome</keyword>
<reference evidence="2 3" key="1">
    <citation type="submission" date="2018-11" db="EMBL/GenBank/DDBJ databases">
        <authorList>
            <consortium name="Pathogen Informatics"/>
        </authorList>
    </citation>
    <scope>NUCLEOTIDE SEQUENCE [LARGE SCALE GENOMIC DNA]</scope>
    <source>
        <strain evidence="2 3">Zambia</strain>
    </source>
</reference>
<evidence type="ECO:0000313" key="2">
    <source>
        <dbReference type="EMBL" id="VDP04242.1"/>
    </source>
</evidence>
<feature type="region of interest" description="Disordered" evidence="1">
    <location>
        <begin position="1"/>
        <end position="40"/>
    </location>
</feature>
<dbReference type="PROSITE" id="PS01159">
    <property type="entry name" value="WW_DOMAIN_1"/>
    <property type="match status" value="1"/>
</dbReference>
<dbReference type="PANTHER" id="PTHR47522">
    <property type="entry name" value="SALVADOR FAMILY WW DOMAIN-CONTAINING PROTEIN 1"/>
    <property type="match status" value="1"/>
</dbReference>